<dbReference type="Proteomes" id="UP000308652">
    <property type="component" value="Unassembled WGS sequence"/>
</dbReference>
<dbReference type="AlphaFoldDB" id="A0A5C3M4W1"/>
<accession>A0A5C3M4W1</accession>
<feature type="region of interest" description="Disordered" evidence="1">
    <location>
        <begin position="1"/>
        <end position="112"/>
    </location>
</feature>
<evidence type="ECO:0000313" key="2">
    <source>
        <dbReference type="EMBL" id="TFK39907.1"/>
    </source>
</evidence>
<evidence type="ECO:0000256" key="1">
    <source>
        <dbReference type="SAM" id="MobiDB-lite"/>
    </source>
</evidence>
<sequence length="112" mass="12349">MDLQPIHHQEATSSSSASTHQLPDQDSSFPTTSTPSRPLRYSARVKAAKQKLNTTDKGKERETSTEEQEISASGTHSTDSSSSRPVRATTHSKRSRDSVSKGKGKQDVYYLR</sequence>
<reference evidence="2 3" key="1">
    <citation type="journal article" date="2019" name="Nat. Ecol. Evol.">
        <title>Megaphylogeny resolves global patterns of mushroom evolution.</title>
        <authorList>
            <person name="Varga T."/>
            <person name="Krizsan K."/>
            <person name="Foldi C."/>
            <person name="Dima B."/>
            <person name="Sanchez-Garcia M."/>
            <person name="Sanchez-Ramirez S."/>
            <person name="Szollosi G.J."/>
            <person name="Szarkandi J.G."/>
            <person name="Papp V."/>
            <person name="Albert L."/>
            <person name="Andreopoulos W."/>
            <person name="Angelini C."/>
            <person name="Antonin V."/>
            <person name="Barry K.W."/>
            <person name="Bougher N.L."/>
            <person name="Buchanan P."/>
            <person name="Buyck B."/>
            <person name="Bense V."/>
            <person name="Catcheside P."/>
            <person name="Chovatia M."/>
            <person name="Cooper J."/>
            <person name="Damon W."/>
            <person name="Desjardin D."/>
            <person name="Finy P."/>
            <person name="Geml J."/>
            <person name="Haridas S."/>
            <person name="Hughes K."/>
            <person name="Justo A."/>
            <person name="Karasinski D."/>
            <person name="Kautmanova I."/>
            <person name="Kiss B."/>
            <person name="Kocsube S."/>
            <person name="Kotiranta H."/>
            <person name="LaButti K.M."/>
            <person name="Lechner B.E."/>
            <person name="Liimatainen K."/>
            <person name="Lipzen A."/>
            <person name="Lukacs Z."/>
            <person name="Mihaltcheva S."/>
            <person name="Morgado L.N."/>
            <person name="Niskanen T."/>
            <person name="Noordeloos M.E."/>
            <person name="Ohm R.A."/>
            <person name="Ortiz-Santana B."/>
            <person name="Ovrebo C."/>
            <person name="Racz N."/>
            <person name="Riley R."/>
            <person name="Savchenko A."/>
            <person name="Shiryaev A."/>
            <person name="Soop K."/>
            <person name="Spirin V."/>
            <person name="Szebenyi C."/>
            <person name="Tomsovsky M."/>
            <person name="Tulloss R.E."/>
            <person name="Uehling J."/>
            <person name="Grigoriev I.V."/>
            <person name="Vagvolgyi C."/>
            <person name="Papp T."/>
            <person name="Martin F.M."/>
            <person name="Miettinen O."/>
            <person name="Hibbett D.S."/>
            <person name="Nagy L.G."/>
        </authorList>
    </citation>
    <scope>NUCLEOTIDE SEQUENCE [LARGE SCALE GENOMIC DNA]</scope>
    <source>
        <strain evidence="2 3">CBS 166.37</strain>
    </source>
</reference>
<feature type="compositionally biased region" description="Basic and acidic residues" evidence="1">
    <location>
        <begin position="95"/>
        <end position="106"/>
    </location>
</feature>
<feature type="compositionally biased region" description="Basic and acidic residues" evidence="1">
    <location>
        <begin position="1"/>
        <end position="10"/>
    </location>
</feature>
<proteinExistence type="predicted"/>
<keyword evidence="3" id="KW-1185">Reference proteome</keyword>
<dbReference type="EMBL" id="ML213598">
    <property type="protein sequence ID" value="TFK39907.1"/>
    <property type="molecule type" value="Genomic_DNA"/>
</dbReference>
<name>A0A5C3M4W1_9AGAR</name>
<evidence type="ECO:0000313" key="3">
    <source>
        <dbReference type="Proteomes" id="UP000308652"/>
    </source>
</evidence>
<feature type="compositionally biased region" description="Low complexity" evidence="1">
    <location>
        <begin position="27"/>
        <end position="38"/>
    </location>
</feature>
<feature type="compositionally biased region" description="Low complexity" evidence="1">
    <location>
        <begin position="71"/>
        <end position="83"/>
    </location>
</feature>
<protein>
    <submittedName>
        <fullName evidence="2">Uncharacterized protein</fullName>
    </submittedName>
</protein>
<organism evidence="2 3">
    <name type="scientific">Crucibulum laeve</name>
    <dbReference type="NCBI Taxonomy" id="68775"/>
    <lineage>
        <taxon>Eukaryota</taxon>
        <taxon>Fungi</taxon>
        <taxon>Dikarya</taxon>
        <taxon>Basidiomycota</taxon>
        <taxon>Agaricomycotina</taxon>
        <taxon>Agaricomycetes</taxon>
        <taxon>Agaricomycetidae</taxon>
        <taxon>Agaricales</taxon>
        <taxon>Agaricineae</taxon>
        <taxon>Nidulariaceae</taxon>
        <taxon>Crucibulum</taxon>
    </lineage>
</organism>
<feature type="compositionally biased region" description="Basic and acidic residues" evidence="1">
    <location>
        <begin position="54"/>
        <end position="64"/>
    </location>
</feature>
<feature type="compositionally biased region" description="Polar residues" evidence="1">
    <location>
        <begin position="11"/>
        <end position="26"/>
    </location>
</feature>
<gene>
    <name evidence="2" type="ORF">BDQ12DRAFT_517010</name>
</gene>